<dbReference type="Proteomes" id="UP000471633">
    <property type="component" value="Unassembled WGS sequence"/>
</dbReference>
<keyword evidence="4" id="KW-1185">Reference proteome</keyword>
<proteinExistence type="inferred from homology"/>
<evidence type="ECO:0000256" key="1">
    <source>
        <dbReference type="ARBA" id="ARBA00009024"/>
    </source>
</evidence>
<dbReference type="PANTHER" id="PTHR15907">
    <property type="entry name" value="DUF614 FAMILY PROTEIN-RELATED"/>
    <property type="match status" value="1"/>
</dbReference>
<reference evidence="2" key="2">
    <citation type="journal article" date="2019" name="Gigascience">
        <title>High-quality Schistosoma haematobium genome achieved by single-molecule and long-range sequencing.</title>
        <authorList>
            <person name="Stroehlein A.J."/>
            <person name="Korhonen P.K."/>
            <person name="Chong T.M."/>
            <person name="Lim Y.L."/>
            <person name="Chan K.G."/>
            <person name="Webster B."/>
            <person name="Rollinson D."/>
            <person name="Brindley P.J."/>
            <person name="Gasser R.B."/>
            <person name="Young N.D."/>
        </authorList>
    </citation>
    <scope>NUCLEOTIDE SEQUENCE</scope>
</reference>
<dbReference type="InterPro" id="IPR006461">
    <property type="entry name" value="PLAC_motif_containing"/>
</dbReference>
<dbReference type="OrthoDB" id="1045822at2759"/>
<dbReference type="AlphaFoldDB" id="A0A094ZJ27"/>
<dbReference type="GeneID" id="24589861"/>
<reference evidence="2" key="3">
    <citation type="submission" date="2021-06" db="EMBL/GenBank/DDBJ databases">
        <title>Chromosome-level genome assembly for S. haematobium.</title>
        <authorList>
            <person name="Stroehlein A.J."/>
        </authorList>
    </citation>
    <scope>NUCLEOTIDE SEQUENCE</scope>
</reference>
<sequence>MDSPTTKQPYSVRQRDWHDGLFDCTNDCNSCWLVLFCYSCYMCYMYRRYDECWATPCFIICPGLTLRAYHRAKHNIQGTLCRDFLKEYFCPLCAACQLDRDMKYVEATSGILNV</sequence>
<dbReference type="EMBL" id="KL250580">
    <property type="protein sequence ID" value="KGB33967.1"/>
    <property type="molecule type" value="Genomic_DNA"/>
</dbReference>
<evidence type="ECO:0000313" key="4">
    <source>
        <dbReference type="Proteomes" id="UP000471633"/>
    </source>
</evidence>
<protein>
    <submittedName>
        <fullName evidence="3">Cornifelin</fullName>
    </submittedName>
</protein>
<dbReference type="EMBL" id="AMPZ03000002">
    <property type="protein sequence ID" value="KAH9591105.1"/>
    <property type="molecule type" value="Genomic_DNA"/>
</dbReference>
<dbReference type="STRING" id="6185.A0A094ZJ27"/>
<accession>A0A094ZJ27</accession>
<evidence type="ECO:0000313" key="3">
    <source>
        <dbReference type="EMBL" id="KGB33967.1"/>
    </source>
</evidence>
<dbReference type="NCBIfam" id="TIGR01571">
    <property type="entry name" value="A_thal_Cys_rich"/>
    <property type="match status" value="1"/>
</dbReference>
<dbReference type="RefSeq" id="XP_051071386.1">
    <property type="nucleotide sequence ID" value="XM_051211339.1"/>
</dbReference>
<reference evidence="3" key="1">
    <citation type="journal article" date="2012" name="Nat. Genet.">
        <title>Whole-genome sequence of Schistosoma haematobium.</title>
        <authorList>
            <person name="Young N.D."/>
            <person name="Jex A.R."/>
            <person name="Li B."/>
            <person name="Liu S."/>
            <person name="Yang L."/>
            <person name="Xiong Z."/>
            <person name="Li Y."/>
            <person name="Cantacessi C."/>
            <person name="Hall R.S."/>
            <person name="Xu X."/>
            <person name="Chen F."/>
            <person name="Wu X."/>
            <person name="Zerlotini A."/>
            <person name="Oliveira G."/>
            <person name="Hofmann A."/>
            <person name="Zhang G."/>
            <person name="Fang X."/>
            <person name="Kang Y."/>
            <person name="Campbell B.E."/>
            <person name="Loukas A."/>
            <person name="Ranganathan S."/>
            <person name="Rollinson D."/>
            <person name="Rinaldi G."/>
            <person name="Brindley P.J."/>
            <person name="Yang H."/>
            <person name="Wang J."/>
            <person name="Wang J."/>
            <person name="Gasser R.B."/>
        </authorList>
    </citation>
    <scope>NUCLEOTIDE SEQUENCE [LARGE SCALE GENOMIC DNA]</scope>
</reference>
<reference evidence="2" key="4">
    <citation type="journal article" date="2022" name="PLoS Pathog.">
        <title>Chromosome-level genome of Schistosoma haematobium underpins genome-wide explorations of molecular variation.</title>
        <authorList>
            <person name="Stroehlein A.J."/>
            <person name="Korhonen P.K."/>
            <person name="Lee V.V."/>
            <person name="Ralph S.A."/>
            <person name="Mentink-Kane M."/>
            <person name="You H."/>
            <person name="McManus D.P."/>
            <person name="Tchuente L.T."/>
            <person name="Stothard J.R."/>
            <person name="Kaur P."/>
            <person name="Dudchenko O."/>
            <person name="Aiden E.L."/>
            <person name="Yang B."/>
            <person name="Yang H."/>
            <person name="Emery A.M."/>
            <person name="Webster B.L."/>
            <person name="Brindley P.J."/>
            <person name="Rollinson D."/>
            <person name="Chang B.C.H."/>
            <person name="Gasser R.B."/>
            <person name="Young N.D."/>
        </authorList>
    </citation>
    <scope>NUCLEOTIDE SEQUENCE</scope>
</reference>
<dbReference type="KEGG" id="shx:MS3_00003516"/>
<evidence type="ECO:0000313" key="2">
    <source>
        <dbReference type="EMBL" id="KAH9591105.1"/>
    </source>
</evidence>
<dbReference type="CTD" id="24589861"/>
<gene>
    <name evidence="2" type="ORF">MS3_00003516</name>
    <name evidence="3" type="ORF">MS3_02162</name>
</gene>
<comment type="similarity">
    <text evidence="1">Belongs to the cornifelin family.</text>
</comment>
<dbReference type="Pfam" id="PF04749">
    <property type="entry name" value="PLAC8"/>
    <property type="match status" value="1"/>
</dbReference>
<name>A0A094ZJ27_SCHHA</name>
<organism evidence="3">
    <name type="scientific">Schistosoma haematobium</name>
    <name type="common">Blood fluke</name>
    <dbReference type="NCBI Taxonomy" id="6185"/>
    <lineage>
        <taxon>Eukaryota</taxon>
        <taxon>Metazoa</taxon>
        <taxon>Spiralia</taxon>
        <taxon>Lophotrochozoa</taxon>
        <taxon>Platyhelminthes</taxon>
        <taxon>Trematoda</taxon>
        <taxon>Digenea</taxon>
        <taxon>Strigeidida</taxon>
        <taxon>Schistosomatoidea</taxon>
        <taxon>Schistosomatidae</taxon>
        <taxon>Schistosoma</taxon>
    </lineage>
</organism>